<evidence type="ECO:0008006" key="3">
    <source>
        <dbReference type="Google" id="ProtNLM"/>
    </source>
</evidence>
<keyword evidence="2" id="KW-1185">Reference proteome</keyword>
<dbReference type="EMBL" id="OV121132">
    <property type="protein sequence ID" value="CAH0546890.1"/>
    <property type="molecule type" value="Genomic_DNA"/>
</dbReference>
<accession>A0A9P0AQ40</accession>
<dbReference type="Proteomes" id="UP001154078">
    <property type="component" value="Chromosome 1"/>
</dbReference>
<gene>
    <name evidence="1" type="ORF">MELIAE_LOCUS972</name>
</gene>
<dbReference type="OrthoDB" id="6576929at2759"/>
<reference evidence="1" key="1">
    <citation type="submission" date="2021-12" db="EMBL/GenBank/DDBJ databases">
        <authorList>
            <person name="King R."/>
        </authorList>
    </citation>
    <scope>NUCLEOTIDE SEQUENCE</scope>
</reference>
<proteinExistence type="predicted"/>
<sequence length="535" mass="61780">MEPGEYVHIGLSKSLIELLSSVHNVPSELILDISTDGAVADNHSTKSYWPIQIRVINVPNTLPIIIGLYLGKEKPSDSSELFQYVADEFKVIEEKGGINFQNKLISVKFNCFIGDAPARAYVLKHVGHTSYNACSKCKIVGQYRYRRMCFLGVNHCQRTNEEYNARGDKKHHRTGESPLSLLKINPVSNVPFDYMHLVLLGVMKKLFHAWIEGKFSGFQKLTAEQIEELDRRLKSLDEWCPSEFARRPDAVSSFAKYKATQFRHFLLYAGPCVLLNILPDYVYTHFILLHTSIRILATPSPTKAQLIYAKHALNLFVNKAPEIYGKDFMSFNIHGLVHLVDDVKRLGPLDSHSAFCYENKMPEIHKSVRTHYRPLQQFLRRTQEKNMYYKTRNIRSSNSICAYAPHTKGPLPLGYLEECIQYTKITSENFLWSTERKDRNCLLKDNSVCLIENIILVNGIYHLIVRRYNKIEKMYKYNIPSQPCTDFFKCSDLMPELVSVPFYSVLQKCYRMPAVNFGQLIEENIQYIVPLLHEN</sequence>
<protein>
    <recommendedName>
        <fullName evidence="3">Transposase domain-containing protein</fullName>
    </recommendedName>
</protein>
<dbReference type="PANTHER" id="PTHR33053">
    <property type="entry name" value="PROTEIN, PUTATIVE-RELATED"/>
    <property type="match status" value="1"/>
</dbReference>
<evidence type="ECO:0000313" key="1">
    <source>
        <dbReference type="EMBL" id="CAH0546890.1"/>
    </source>
</evidence>
<organism evidence="1 2">
    <name type="scientific">Brassicogethes aeneus</name>
    <name type="common">Rape pollen beetle</name>
    <name type="synonym">Meligethes aeneus</name>
    <dbReference type="NCBI Taxonomy" id="1431903"/>
    <lineage>
        <taxon>Eukaryota</taxon>
        <taxon>Metazoa</taxon>
        <taxon>Ecdysozoa</taxon>
        <taxon>Arthropoda</taxon>
        <taxon>Hexapoda</taxon>
        <taxon>Insecta</taxon>
        <taxon>Pterygota</taxon>
        <taxon>Neoptera</taxon>
        <taxon>Endopterygota</taxon>
        <taxon>Coleoptera</taxon>
        <taxon>Polyphaga</taxon>
        <taxon>Cucujiformia</taxon>
        <taxon>Nitidulidae</taxon>
        <taxon>Meligethinae</taxon>
        <taxon>Brassicogethes</taxon>
    </lineage>
</organism>
<name>A0A9P0AQ40_BRAAE</name>
<dbReference type="AlphaFoldDB" id="A0A9P0AQ40"/>
<evidence type="ECO:0000313" key="2">
    <source>
        <dbReference type="Proteomes" id="UP001154078"/>
    </source>
</evidence>